<organism evidence="1 2">
    <name type="scientific">Vararia minispora EC-137</name>
    <dbReference type="NCBI Taxonomy" id="1314806"/>
    <lineage>
        <taxon>Eukaryota</taxon>
        <taxon>Fungi</taxon>
        <taxon>Dikarya</taxon>
        <taxon>Basidiomycota</taxon>
        <taxon>Agaricomycotina</taxon>
        <taxon>Agaricomycetes</taxon>
        <taxon>Russulales</taxon>
        <taxon>Lachnocladiaceae</taxon>
        <taxon>Vararia</taxon>
    </lineage>
</organism>
<accession>A0ACB8Q8V6</accession>
<reference evidence="1" key="1">
    <citation type="submission" date="2021-02" db="EMBL/GenBank/DDBJ databases">
        <authorList>
            <consortium name="DOE Joint Genome Institute"/>
            <person name="Ahrendt S."/>
            <person name="Looney B.P."/>
            <person name="Miyauchi S."/>
            <person name="Morin E."/>
            <person name="Drula E."/>
            <person name="Courty P.E."/>
            <person name="Chicoki N."/>
            <person name="Fauchery L."/>
            <person name="Kohler A."/>
            <person name="Kuo A."/>
            <person name="Labutti K."/>
            <person name="Pangilinan J."/>
            <person name="Lipzen A."/>
            <person name="Riley R."/>
            <person name="Andreopoulos W."/>
            <person name="He G."/>
            <person name="Johnson J."/>
            <person name="Barry K.W."/>
            <person name="Grigoriev I.V."/>
            <person name="Nagy L."/>
            <person name="Hibbett D."/>
            <person name="Henrissat B."/>
            <person name="Matheny P.B."/>
            <person name="Labbe J."/>
            <person name="Martin F."/>
        </authorList>
    </citation>
    <scope>NUCLEOTIDE SEQUENCE</scope>
    <source>
        <strain evidence="1">EC-137</strain>
    </source>
</reference>
<name>A0ACB8Q8V6_9AGAM</name>
<evidence type="ECO:0000313" key="2">
    <source>
        <dbReference type="Proteomes" id="UP000814128"/>
    </source>
</evidence>
<dbReference type="Proteomes" id="UP000814128">
    <property type="component" value="Unassembled WGS sequence"/>
</dbReference>
<dbReference type="EMBL" id="MU273789">
    <property type="protein sequence ID" value="KAI0028127.1"/>
    <property type="molecule type" value="Genomic_DNA"/>
</dbReference>
<keyword evidence="2" id="KW-1185">Reference proteome</keyword>
<gene>
    <name evidence="1" type="ORF">K488DRAFT_59448</name>
</gene>
<proteinExistence type="predicted"/>
<comment type="caution">
    <text evidence="1">The sequence shown here is derived from an EMBL/GenBank/DDBJ whole genome shotgun (WGS) entry which is preliminary data.</text>
</comment>
<evidence type="ECO:0000313" key="1">
    <source>
        <dbReference type="EMBL" id="KAI0028127.1"/>
    </source>
</evidence>
<reference evidence="1" key="2">
    <citation type="journal article" date="2022" name="New Phytol.">
        <title>Evolutionary transition to the ectomycorrhizal habit in the genomes of a hyperdiverse lineage of mushroom-forming fungi.</title>
        <authorList>
            <person name="Looney B."/>
            <person name="Miyauchi S."/>
            <person name="Morin E."/>
            <person name="Drula E."/>
            <person name="Courty P.E."/>
            <person name="Kohler A."/>
            <person name="Kuo A."/>
            <person name="LaButti K."/>
            <person name="Pangilinan J."/>
            <person name="Lipzen A."/>
            <person name="Riley R."/>
            <person name="Andreopoulos W."/>
            <person name="He G."/>
            <person name="Johnson J."/>
            <person name="Nolan M."/>
            <person name="Tritt A."/>
            <person name="Barry K.W."/>
            <person name="Grigoriev I.V."/>
            <person name="Nagy L.G."/>
            <person name="Hibbett D."/>
            <person name="Henrissat B."/>
            <person name="Matheny P.B."/>
            <person name="Labbe J."/>
            <person name="Martin F.M."/>
        </authorList>
    </citation>
    <scope>NUCLEOTIDE SEQUENCE</scope>
    <source>
        <strain evidence="1">EC-137</strain>
    </source>
</reference>
<sequence length="521" mass="55584">MAIIRPATPGFLFTLTATILLAVVSFNVPLIKSIYFLKAGISSGGISGNITFGTLGYCTDLPGNTTCTSARVGYELDINSLVGNNSRLQIPQVVVKWITYALVLHIVAFVLAAGAALFGLLAHVREFSMSCMSSCVSGIGAVIALVAFIFDLAFFFIARSRINSVSGGHAEIGSAVWLTLAAWLLLFFSGCFYCIGRCCINRRPRDTLPKHSDRTGSGWLPAGAGGNNYDEQMRLDAIKAEADRKARAQRGEVGLPAFTEYDPTQPLTTHVEDDDSQYVPHRNGYAQAAPGTRAVDDYYSPAGAAQNSYPPQPRRQGTQHSGHSTQPSTYPATTYVDADALVPLGGTPSHLSTKNSNVYLAAGQASQRATPSQHSQYGSQASDFNHTQQPSNIAYGQAVTHDYPYYSQHNQPTTAFNSDLYNNTAQIYPTPAPAPAAGGSRSPPQRHYTLGGGGYGDNVVPNLHDDHSTGVPLPYPSANATSPMGPRSQPVPEPHYEDQPPVYDDGAALPPGVWGAKGGNR</sequence>
<protein>
    <submittedName>
        <fullName evidence="1">SUR7/PalI family-domain-containing protein</fullName>
    </submittedName>
</protein>